<dbReference type="GO" id="GO:0016787">
    <property type="term" value="F:hydrolase activity"/>
    <property type="evidence" value="ECO:0007669"/>
    <property type="project" value="UniProtKB-KW"/>
</dbReference>
<reference evidence="4 5" key="1">
    <citation type="submission" date="2019-06" db="EMBL/GenBank/DDBJ databases">
        <title>Draft genome sequence of Miniimonas arenae KCTC 19750T isolated from sea sand.</title>
        <authorList>
            <person name="Park S.-J."/>
        </authorList>
    </citation>
    <scope>NUCLEOTIDE SEQUENCE [LARGE SCALE GENOMIC DNA]</scope>
    <source>
        <strain evidence="4 5">KCTC 19750</strain>
    </source>
</reference>
<organism evidence="4 5">
    <name type="scientific">Miniimonas arenae</name>
    <dbReference type="NCBI Taxonomy" id="676201"/>
    <lineage>
        <taxon>Bacteria</taxon>
        <taxon>Bacillati</taxon>
        <taxon>Actinomycetota</taxon>
        <taxon>Actinomycetes</taxon>
        <taxon>Micrococcales</taxon>
        <taxon>Beutenbergiaceae</taxon>
        <taxon>Miniimonas</taxon>
    </lineage>
</organism>
<keyword evidence="5" id="KW-1185">Reference proteome</keyword>
<dbReference type="GO" id="GO:0044281">
    <property type="term" value="P:small molecule metabolic process"/>
    <property type="evidence" value="ECO:0007669"/>
    <property type="project" value="UniProtKB-ARBA"/>
</dbReference>
<dbReference type="InterPro" id="IPR011234">
    <property type="entry name" value="Fumarylacetoacetase-like_C"/>
</dbReference>
<dbReference type="PANTHER" id="PTHR42796:SF4">
    <property type="entry name" value="FUMARYLACETOACETATE HYDROLASE DOMAIN-CONTAINING PROTEIN 2A"/>
    <property type="match status" value="1"/>
</dbReference>
<evidence type="ECO:0000256" key="2">
    <source>
        <dbReference type="ARBA" id="ARBA00022723"/>
    </source>
</evidence>
<dbReference type="OrthoDB" id="9805307at2"/>
<dbReference type="GO" id="GO:0046872">
    <property type="term" value="F:metal ion binding"/>
    <property type="evidence" value="ECO:0007669"/>
    <property type="project" value="UniProtKB-KW"/>
</dbReference>
<sequence>MDVDGSEIPAAVVTAPDGVDRVLDLREVADATTLVEVLADEARLAVVREAVTKAEADADTATLPTLDSVHLAPPVRPRTILCLGYNYRGHLEGGETDPEHPNVFVKTPGVIASPQDPVTIWSSTPQVDYEGEIAVVIGRRAWRVSEADALAHVAGYALFNDVSDRDWQSRTNQWALGKSVDGFGPLGPWIVTTDEVGDLSGRDVEVERNGVITVRSSTDAMVFGVAFLVHHLSQIITLEPGDIISTGTPARSDEAQAVHTPIADGDVVTVRVTGLGELTTRFVSEQPE</sequence>
<dbReference type="Pfam" id="PF01557">
    <property type="entry name" value="FAA_hydrolase"/>
    <property type="match status" value="1"/>
</dbReference>
<evidence type="ECO:0000313" key="5">
    <source>
        <dbReference type="Proteomes" id="UP000313849"/>
    </source>
</evidence>
<name>A0A5C5BE18_9MICO</name>
<proteinExistence type="inferred from homology"/>
<accession>A0A5C5BE18</accession>
<dbReference type="PANTHER" id="PTHR42796">
    <property type="entry name" value="FUMARYLACETOACETATE HYDROLASE DOMAIN-CONTAINING PROTEIN 2A-RELATED"/>
    <property type="match status" value="1"/>
</dbReference>
<protein>
    <submittedName>
        <fullName evidence="4">Fumarylacetoacetate hydrolase family protein</fullName>
    </submittedName>
</protein>
<gene>
    <name evidence="4" type="ORF">FH969_04850</name>
</gene>
<comment type="similarity">
    <text evidence="1">Belongs to the FAH family.</text>
</comment>
<evidence type="ECO:0000256" key="1">
    <source>
        <dbReference type="ARBA" id="ARBA00010211"/>
    </source>
</evidence>
<evidence type="ECO:0000259" key="3">
    <source>
        <dbReference type="Pfam" id="PF01557"/>
    </source>
</evidence>
<dbReference type="Gene3D" id="3.90.850.10">
    <property type="entry name" value="Fumarylacetoacetase-like, C-terminal domain"/>
    <property type="match status" value="1"/>
</dbReference>
<dbReference type="EMBL" id="VENP01000012">
    <property type="protein sequence ID" value="TNU76030.1"/>
    <property type="molecule type" value="Genomic_DNA"/>
</dbReference>
<comment type="caution">
    <text evidence="4">The sequence shown here is derived from an EMBL/GenBank/DDBJ whole genome shotgun (WGS) entry which is preliminary data.</text>
</comment>
<dbReference type="SUPFAM" id="SSF56529">
    <property type="entry name" value="FAH"/>
    <property type="match status" value="1"/>
</dbReference>
<dbReference type="AlphaFoldDB" id="A0A5C5BE18"/>
<keyword evidence="2" id="KW-0479">Metal-binding</keyword>
<keyword evidence="4" id="KW-0378">Hydrolase</keyword>
<dbReference type="Proteomes" id="UP000313849">
    <property type="component" value="Unassembled WGS sequence"/>
</dbReference>
<dbReference type="InterPro" id="IPR036663">
    <property type="entry name" value="Fumarylacetoacetase_C_sf"/>
</dbReference>
<feature type="domain" description="Fumarylacetoacetase-like C-terminal" evidence="3">
    <location>
        <begin position="79"/>
        <end position="282"/>
    </location>
</feature>
<evidence type="ECO:0000313" key="4">
    <source>
        <dbReference type="EMBL" id="TNU76030.1"/>
    </source>
</evidence>
<dbReference type="InterPro" id="IPR051121">
    <property type="entry name" value="FAH"/>
</dbReference>